<evidence type="ECO:0000256" key="5">
    <source>
        <dbReference type="ARBA" id="ARBA00023015"/>
    </source>
</evidence>
<dbReference type="NCBIfam" id="TIGR03824">
    <property type="entry name" value="FlgM_jcvi"/>
    <property type="match status" value="1"/>
</dbReference>
<evidence type="ECO:0000256" key="3">
    <source>
        <dbReference type="ARBA" id="ARBA00022491"/>
    </source>
</evidence>
<dbReference type="SUPFAM" id="SSF101498">
    <property type="entry name" value="Anti-sigma factor FlgM"/>
    <property type="match status" value="1"/>
</dbReference>
<dbReference type="InterPro" id="IPR007412">
    <property type="entry name" value="FlgM"/>
</dbReference>
<keyword evidence="8" id="KW-0966">Cell projection</keyword>
<evidence type="ECO:0000256" key="4">
    <source>
        <dbReference type="ARBA" id="ARBA00022795"/>
    </source>
</evidence>
<comment type="caution">
    <text evidence="8">The sequence shown here is derived from an EMBL/GenBank/DDBJ whole genome shotgun (WGS) entry which is preliminary data.</text>
</comment>
<evidence type="ECO:0000256" key="2">
    <source>
        <dbReference type="ARBA" id="ARBA00017823"/>
    </source>
</evidence>
<keyword evidence="4" id="KW-1005">Bacterial flagellum biogenesis</keyword>
<sequence length="86" mass="9717">MKINQFGPVGMNPYKKQMNKIAATEKSTQTDKVEISSAAKQLQETSPITVARQQKVEALKQQVQSGTYKVNVEDVAKSVYDFYFKK</sequence>
<dbReference type="RefSeq" id="WP_136379781.1">
    <property type="nucleotide sequence ID" value="NZ_SLUB01000018.1"/>
</dbReference>
<dbReference type="EMBL" id="SLUB01000018">
    <property type="protein sequence ID" value="THE12340.1"/>
    <property type="molecule type" value="Genomic_DNA"/>
</dbReference>
<evidence type="ECO:0000313" key="9">
    <source>
        <dbReference type="Proteomes" id="UP000306477"/>
    </source>
</evidence>
<dbReference type="Gene3D" id="6.10.140.30">
    <property type="entry name" value="Anti-sigma-28 factor FlgM"/>
    <property type="match status" value="1"/>
</dbReference>
<keyword evidence="9" id="KW-1185">Reference proteome</keyword>
<keyword evidence="8" id="KW-0969">Cilium</keyword>
<dbReference type="GO" id="GO:0045892">
    <property type="term" value="P:negative regulation of DNA-templated transcription"/>
    <property type="evidence" value="ECO:0007669"/>
    <property type="project" value="InterPro"/>
</dbReference>
<dbReference type="STRING" id="1033734.GCA_000285535_02261"/>
<dbReference type="OrthoDB" id="2991036at2"/>
<keyword evidence="5" id="KW-0805">Transcription regulation</keyword>
<feature type="domain" description="Anti-sigma-28 factor FlgM C-terminal" evidence="7">
    <location>
        <begin position="31"/>
        <end position="78"/>
    </location>
</feature>
<proteinExistence type="inferred from homology"/>
<gene>
    <name evidence="8" type="primary">flgM</name>
    <name evidence="8" type="ORF">E1I69_11605</name>
</gene>
<comment type="similarity">
    <text evidence="1">Belongs to the FlgM family.</text>
</comment>
<evidence type="ECO:0000256" key="6">
    <source>
        <dbReference type="ARBA" id="ARBA00023163"/>
    </source>
</evidence>
<reference evidence="8 9" key="1">
    <citation type="journal article" date="2019" name="Indoor Air">
        <title>Impacts of indoor surface finishes on bacterial viability.</title>
        <authorList>
            <person name="Hu J."/>
            <person name="Maamar S.B."/>
            <person name="Glawe A.J."/>
            <person name="Gottel N."/>
            <person name="Gilbert J.A."/>
            <person name="Hartmann E.M."/>
        </authorList>
    </citation>
    <scope>NUCLEOTIDE SEQUENCE [LARGE SCALE GENOMIC DNA]</scope>
    <source>
        <strain evidence="8 9">AF060A6</strain>
    </source>
</reference>
<evidence type="ECO:0000259" key="7">
    <source>
        <dbReference type="Pfam" id="PF04316"/>
    </source>
</evidence>
<keyword evidence="8" id="KW-0282">Flagellum</keyword>
<dbReference type="InterPro" id="IPR035890">
    <property type="entry name" value="Anti-sigma-28_factor_FlgM_sf"/>
</dbReference>
<keyword evidence="6" id="KW-0804">Transcription</keyword>
<dbReference type="InterPro" id="IPR031316">
    <property type="entry name" value="FlgM_C"/>
</dbReference>
<organism evidence="8 9">
    <name type="scientific">Bacillus timonensis</name>
    <dbReference type="NCBI Taxonomy" id="1033734"/>
    <lineage>
        <taxon>Bacteria</taxon>
        <taxon>Bacillati</taxon>
        <taxon>Bacillota</taxon>
        <taxon>Bacilli</taxon>
        <taxon>Bacillales</taxon>
        <taxon>Bacillaceae</taxon>
        <taxon>Bacillus</taxon>
    </lineage>
</organism>
<dbReference type="Pfam" id="PF04316">
    <property type="entry name" value="FlgM"/>
    <property type="match status" value="1"/>
</dbReference>
<name>A0A4S3PRN0_9BACI</name>
<keyword evidence="3" id="KW-0678">Repressor</keyword>
<protein>
    <recommendedName>
        <fullName evidence="2">Negative regulator of flagellin synthesis</fullName>
    </recommendedName>
</protein>
<evidence type="ECO:0000313" key="8">
    <source>
        <dbReference type="EMBL" id="THE12340.1"/>
    </source>
</evidence>
<dbReference type="GO" id="GO:0044781">
    <property type="term" value="P:bacterial-type flagellum organization"/>
    <property type="evidence" value="ECO:0007669"/>
    <property type="project" value="UniProtKB-KW"/>
</dbReference>
<evidence type="ECO:0000256" key="1">
    <source>
        <dbReference type="ARBA" id="ARBA00005322"/>
    </source>
</evidence>
<dbReference type="Proteomes" id="UP000306477">
    <property type="component" value="Unassembled WGS sequence"/>
</dbReference>
<accession>A0A4S3PRN0</accession>
<dbReference type="AlphaFoldDB" id="A0A4S3PRN0"/>